<dbReference type="Gene3D" id="3.40.1350.10">
    <property type="match status" value="1"/>
</dbReference>
<dbReference type="GO" id="GO:0004519">
    <property type="term" value="F:endonuclease activity"/>
    <property type="evidence" value="ECO:0007669"/>
    <property type="project" value="UniProtKB-KW"/>
</dbReference>
<sequence length="243" mass="28495">MKFTQQSPETWRDLQDQISKYLNEAGYQAITPYEIDTARGKVEVDVFIEAPNELVKRIVCECKHWKTRVTKEKIHAFRTVVHDSGAELGIIISKNGYQSGAIEAARYSNIRLETWSSFLDIIKDRWIDNRLAKIKKMTARLMSFTDGYTYESEKLTDDEFKLYKRICHSISFFISQSIMVSKSELSKDVVIINDIQISELYCDIEQYLNVINQELYMALDVLEELSIKPQKTEKYERTLRIYL</sequence>
<proteinExistence type="predicted"/>
<dbReference type="InterPro" id="IPR007560">
    <property type="entry name" value="Restrct_endonuc_IV_Mrr"/>
</dbReference>
<evidence type="ECO:0000313" key="3">
    <source>
        <dbReference type="Proteomes" id="UP001596113"/>
    </source>
</evidence>
<dbReference type="GO" id="GO:0016787">
    <property type="term" value="F:hydrolase activity"/>
    <property type="evidence" value="ECO:0007669"/>
    <property type="project" value="UniProtKB-KW"/>
</dbReference>
<dbReference type="EMBL" id="JBHSMI010000028">
    <property type="protein sequence ID" value="MFC5404662.1"/>
    <property type="molecule type" value="Genomic_DNA"/>
</dbReference>
<feature type="domain" description="Restriction endonuclease type IV Mrr" evidence="1">
    <location>
        <begin position="10"/>
        <end position="114"/>
    </location>
</feature>
<organism evidence="2 3">
    <name type="scientific">Cohnella soli</name>
    <dbReference type="NCBI Taxonomy" id="425005"/>
    <lineage>
        <taxon>Bacteria</taxon>
        <taxon>Bacillati</taxon>
        <taxon>Bacillota</taxon>
        <taxon>Bacilli</taxon>
        <taxon>Bacillales</taxon>
        <taxon>Paenibacillaceae</taxon>
        <taxon>Cohnella</taxon>
    </lineage>
</organism>
<evidence type="ECO:0000313" key="2">
    <source>
        <dbReference type="EMBL" id="MFC5404662.1"/>
    </source>
</evidence>
<evidence type="ECO:0000259" key="1">
    <source>
        <dbReference type="Pfam" id="PF04471"/>
    </source>
</evidence>
<reference evidence="3" key="1">
    <citation type="journal article" date="2019" name="Int. J. Syst. Evol. Microbiol.">
        <title>The Global Catalogue of Microorganisms (GCM) 10K type strain sequencing project: providing services to taxonomists for standard genome sequencing and annotation.</title>
        <authorList>
            <consortium name="The Broad Institute Genomics Platform"/>
            <consortium name="The Broad Institute Genome Sequencing Center for Infectious Disease"/>
            <person name="Wu L."/>
            <person name="Ma J."/>
        </authorList>
    </citation>
    <scope>NUCLEOTIDE SEQUENCE [LARGE SCALE GENOMIC DNA]</scope>
    <source>
        <strain evidence="3">CGMCC 1.18575</strain>
    </source>
</reference>
<keyword evidence="2" id="KW-0255">Endonuclease</keyword>
<dbReference type="SUPFAM" id="SSF52980">
    <property type="entry name" value="Restriction endonuclease-like"/>
    <property type="match status" value="1"/>
</dbReference>
<name>A0ABW0I085_9BACL</name>
<dbReference type="Proteomes" id="UP001596113">
    <property type="component" value="Unassembled WGS sequence"/>
</dbReference>
<comment type="caution">
    <text evidence="2">The sequence shown here is derived from an EMBL/GenBank/DDBJ whole genome shotgun (WGS) entry which is preliminary data.</text>
</comment>
<protein>
    <submittedName>
        <fullName evidence="2">Restriction endonuclease</fullName>
        <ecNumber evidence="2">3.1.21.-</ecNumber>
    </submittedName>
</protein>
<keyword evidence="2" id="KW-0378">Hydrolase</keyword>
<keyword evidence="3" id="KW-1185">Reference proteome</keyword>
<keyword evidence="2" id="KW-0540">Nuclease</keyword>
<gene>
    <name evidence="2" type="ORF">ACFPOF_18145</name>
</gene>
<dbReference type="Pfam" id="PF04471">
    <property type="entry name" value="Mrr_cat"/>
    <property type="match status" value="1"/>
</dbReference>
<dbReference type="InterPro" id="IPR011335">
    <property type="entry name" value="Restrct_endonuc-II-like"/>
</dbReference>
<dbReference type="InterPro" id="IPR011856">
    <property type="entry name" value="tRNA_endonuc-like_dom_sf"/>
</dbReference>
<dbReference type="RefSeq" id="WP_378135155.1">
    <property type="nucleotide sequence ID" value="NZ_JBHSMI010000028.1"/>
</dbReference>
<accession>A0ABW0I085</accession>
<dbReference type="EC" id="3.1.21.-" evidence="2"/>